<feature type="transmembrane region" description="Helical" evidence="7">
    <location>
        <begin position="240"/>
        <end position="265"/>
    </location>
</feature>
<feature type="transmembrane region" description="Helical" evidence="7">
    <location>
        <begin position="277"/>
        <end position="295"/>
    </location>
</feature>
<comment type="caution">
    <text evidence="9">The sequence shown here is derived from an EMBL/GenBank/DDBJ whole genome shotgun (WGS) entry which is preliminary data.</text>
</comment>
<feature type="transmembrane region" description="Helical" evidence="7">
    <location>
        <begin position="96"/>
        <end position="114"/>
    </location>
</feature>
<feature type="transmembrane region" description="Helical" evidence="7">
    <location>
        <begin position="189"/>
        <end position="209"/>
    </location>
</feature>
<feature type="transmembrane region" description="Helical" evidence="7">
    <location>
        <begin position="302"/>
        <end position="320"/>
    </location>
</feature>
<dbReference type="Proteomes" id="UP000248806">
    <property type="component" value="Unassembled WGS sequence"/>
</dbReference>
<comment type="subcellular location">
    <subcellularLocation>
        <location evidence="1">Cell membrane</location>
        <topology evidence="1">Multi-pass membrane protein</topology>
    </subcellularLocation>
</comment>
<dbReference type="GO" id="GO:0022857">
    <property type="term" value="F:transmembrane transporter activity"/>
    <property type="evidence" value="ECO:0007669"/>
    <property type="project" value="InterPro"/>
</dbReference>
<dbReference type="InterPro" id="IPR010290">
    <property type="entry name" value="TM_effector"/>
</dbReference>
<dbReference type="GO" id="GO:0005886">
    <property type="term" value="C:plasma membrane"/>
    <property type="evidence" value="ECO:0007669"/>
    <property type="project" value="UniProtKB-SubCell"/>
</dbReference>
<dbReference type="Pfam" id="PF05977">
    <property type="entry name" value="MFS_3"/>
    <property type="match status" value="1"/>
</dbReference>
<dbReference type="InterPro" id="IPR036259">
    <property type="entry name" value="MFS_trans_sf"/>
</dbReference>
<reference evidence="9 10" key="1">
    <citation type="submission" date="2018-06" db="EMBL/GenBank/DDBJ databases">
        <title>Genomic Encyclopedia of Archaeal and Bacterial Type Strains, Phase II (KMG-II): from individual species to whole genera.</title>
        <authorList>
            <person name="Goeker M."/>
        </authorList>
    </citation>
    <scope>NUCLEOTIDE SEQUENCE [LARGE SCALE GENOMIC DNA]</scope>
    <source>
        <strain evidence="9 10">ATCC BAA-1881</strain>
    </source>
</reference>
<keyword evidence="3" id="KW-1003">Cell membrane</keyword>
<proteinExistence type="predicted"/>
<dbReference type="AlphaFoldDB" id="A0A326U7Y0"/>
<name>A0A326U7Y0_THEHA</name>
<keyword evidence="4 7" id="KW-0812">Transmembrane</keyword>
<evidence type="ECO:0000313" key="9">
    <source>
        <dbReference type="EMBL" id="PZW29389.1"/>
    </source>
</evidence>
<evidence type="ECO:0000256" key="6">
    <source>
        <dbReference type="ARBA" id="ARBA00023136"/>
    </source>
</evidence>
<dbReference type="CDD" id="cd06173">
    <property type="entry name" value="MFS_MefA_like"/>
    <property type="match status" value="1"/>
</dbReference>
<organism evidence="9 10">
    <name type="scientific">Thermosporothrix hazakensis</name>
    <dbReference type="NCBI Taxonomy" id="644383"/>
    <lineage>
        <taxon>Bacteria</taxon>
        <taxon>Bacillati</taxon>
        <taxon>Chloroflexota</taxon>
        <taxon>Ktedonobacteria</taxon>
        <taxon>Ktedonobacterales</taxon>
        <taxon>Thermosporotrichaceae</taxon>
        <taxon>Thermosporothrix</taxon>
    </lineage>
</organism>
<dbReference type="RefSeq" id="WP_111322732.1">
    <property type="nucleotide sequence ID" value="NZ_BIFX01000001.1"/>
</dbReference>
<gene>
    <name evidence="9" type="ORF">EI42_02683</name>
</gene>
<dbReference type="Gene3D" id="1.20.1250.20">
    <property type="entry name" value="MFS general substrate transporter like domains"/>
    <property type="match status" value="2"/>
</dbReference>
<dbReference type="PANTHER" id="PTHR23513:SF9">
    <property type="entry name" value="ENTEROBACTIN EXPORTER ENTS"/>
    <property type="match status" value="1"/>
</dbReference>
<feature type="domain" description="Major facilitator superfamily (MFS) profile" evidence="8">
    <location>
        <begin position="31"/>
        <end position="417"/>
    </location>
</feature>
<dbReference type="OrthoDB" id="9775268at2"/>
<dbReference type="InterPro" id="IPR020846">
    <property type="entry name" value="MFS_dom"/>
</dbReference>
<dbReference type="SUPFAM" id="SSF103473">
    <property type="entry name" value="MFS general substrate transporter"/>
    <property type="match status" value="1"/>
</dbReference>
<keyword evidence="10" id="KW-1185">Reference proteome</keyword>
<feature type="transmembrane region" description="Helical" evidence="7">
    <location>
        <begin position="34"/>
        <end position="53"/>
    </location>
</feature>
<sequence>MSEPLHNSSPPEAEQAAKRKHDPYKALRYRNFRFLFIGMLLASIGDSMLNVAVGWEIYERTGSELALGFVGLAMIMPVFLFTLPAGQLADQGRRKAIVLIALSVHFIAVGALGLCSYANTSIVLIYGCLVVMGTAVAFNNPASSALMSQMVPEEAFESAATWSSSAWQLASVLGPGCGGLLIAVAHSALPIYIINTLAVLINICLISLTRPAPRKVSEKKERPSLRSLGEGVRFLRQTPVMLAAITLDLFAVLLGGATTLMPVFAKDILQVGPSGLGWLQAAPSVGALCVTFIIAHRPFKKAGRALLLAVAGFGLVTIVFGLSRSFWLSLLMLFLLGGLDCVSVVIRSTLLLARTPDEMRGRVSAVNELFISASNQLGGFESGAAAQYLGPVPAVVFGGIGTMIVVGIVSLVWPEIRKLGTLRPNEEALTEASEEEHERLMNA</sequence>
<evidence type="ECO:0000313" key="10">
    <source>
        <dbReference type="Proteomes" id="UP000248806"/>
    </source>
</evidence>
<keyword evidence="2" id="KW-0813">Transport</keyword>
<evidence type="ECO:0000256" key="2">
    <source>
        <dbReference type="ARBA" id="ARBA00022448"/>
    </source>
</evidence>
<feature type="transmembrane region" description="Helical" evidence="7">
    <location>
        <begin position="120"/>
        <end position="138"/>
    </location>
</feature>
<protein>
    <submittedName>
        <fullName evidence="9">Putative MFS family arabinose efflux permease</fullName>
    </submittedName>
</protein>
<feature type="transmembrane region" description="Helical" evidence="7">
    <location>
        <begin position="65"/>
        <end position="84"/>
    </location>
</feature>
<keyword evidence="6 7" id="KW-0472">Membrane</keyword>
<keyword evidence="5 7" id="KW-1133">Transmembrane helix</keyword>
<dbReference type="PANTHER" id="PTHR23513">
    <property type="entry name" value="INTEGRAL MEMBRANE EFFLUX PROTEIN-RELATED"/>
    <property type="match status" value="1"/>
</dbReference>
<evidence type="ECO:0000256" key="5">
    <source>
        <dbReference type="ARBA" id="ARBA00022989"/>
    </source>
</evidence>
<feature type="transmembrane region" description="Helical" evidence="7">
    <location>
        <begin position="392"/>
        <end position="413"/>
    </location>
</feature>
<dbReference type="EMBL" id="QKUF01000008">
    <property type="protein sequence ID" value="PZW29389.1"/>
    <property type="molecule type" value="Genomic_DNA"/>
</dbReference>
<evidence type="ECO:0000259" key="8">
    <source>
        <dbReference type="PROSITE" id="PS50850"/>
    </source>
</evidence>
<evidence type="ECO:0000256" key="1">
    <source>
        <dbReference type="ARBA" id="ARBA00004651"/>
    </source>
</evidence>
<evidence type="ECO:0000256" key="4">
    <source>
        <dbReference type="ARBA" id="ARBA00022692"/>
    </source>
</evidence>
<dbReference type="PROSITE" id="PS50850">
    <property type="entry name" value="MFS"/>
    <property type="match status" value="1"/>
</dbReference>
<evidence type="ECO:0000256" key="7">
    <source>
        <dbReference type="SAM" id="Phobius"/>
    </source>
</evidence>
<accession>A0A326U7Y0</accession>
<evidence type="ECO:0000256" key="3">
    <source>
        <dbReference type="ARBA" id="ARBA00022475"/>
    </source>
</evidence>